<dbReference type="Proteomes" id="UP000549695">
    <property type="component" value="Unassembled WGS sequence"/>
</dbReference>
<organism evidence="3 4">
    <name type="scientific">Pseudonocardia alni</name>
    <name type="common">Amycolata alni</name>
    <dbReference type="NCBI Taxonomy" id="33907"/>
    <lineage>
        <taxon>Bacteria</taxon>
        <taxon>Bacillati</taxon>
        <taxon>Actinomycetota</taxon>
        <taxon>Actinomycetes</taxon>
        <taxon>Pseudonocardiales</taxon>
        <taxon>Pseudonocardiaceae</taxon>
        <taxon>Pseudonocardia</taxon>
    </lineage>
</organism>
<proteinExistence type="predicted"/>
<keyword evidence="4" id="KW-1185">Reference proteome</keyword>
<evidence type="ECO:0000313" key="3">
    <source>
        <dbReference type="EMBL" id="NYG02540.1"/>
    </source>
</evidence>
<evidence type="ECO:0000256" key="1">
    <source>
        <dbReference type="SAM" id="MobiDB-lite"/>
    </source>
</evidence>
<accession>A0A852W2D2</accession>
<keyword evidence="2" id="KW-0732">Signal</keyword>
<dbReference type="RefSeq" id="WP_179761338.1">
    <property type="nucleotide sequence ID" value="NZ_BAAAJZ010000003.1"/>
</dbReference>
<feature type="chain" id="PRO_5039480895" evidence="2">
    <location>
        <begin position="24"/>
        <end position="188"/>
    </location>
</feature>
<reference evidence="3 4" key="1">
    <citation type="submission" date="2020-07" db="EMBL/GenBank/DDBJ databases">
        <title>Sequencing the genomes of 1000 actinobacteria strains.</title>
        <authorList>
            <person name="Klenk H.-P."/>
        </authorList>
    </citation>
    <scope>NUCLEOTIDE SEQUENCE [LARGE SCALE GENOMIC DNA]</scope>
    <source>
        <strain evidence="3 4">DSM 44749</strain>
    </source>
</reference>
<evidence type="ECO:0000256" key="2">
    <source>
        <dbReference type="SAM" id="SignalP"/>
    </source>
</evidence>
<feature type="compositionally biased region" description="Low complexity" evidence="1">
    <location>
        <begin position="152"/>
        <end position="179"/>
    </location>
</feature>
<evidence type="ECO:0000313" key="4">
    <source>
        <dbReference type="Proteomes" id="UP000549695"/>
    </source>
</evidence>
<protein>
    <submittedName>
        <fullName evidence="3">Uncharacterized protein</fullName>
    </submittedName>
</protein>
<comment type="caution">
    <text evidence="3">The sequence shown here is derived from an EMBL/GenBank/DDBJ whole genome shotgun (WGS) entry which is preliminary data.</text>
</comment>
<dbReference type="EMBL" id="JACCCZ010000001">
    <property type="protein sequence ID" value="NYG02540.1"/>
    <property type="molecule type" value="Genomic_DNA"/>
</dbReference>
<dbReference type="AlphaFoldDB" id="A0A852W2D2"/>
<sequence>MRLSGPLLTMVAVGAVAAGAATANVVLTAEPEPLPPAAPAAVEQAAGSSALPAAPAPTAAPAPAATGEVVYTGRSTNGKVTVDIRVTDGAVKAYVCDNRGIESWTKGTATPGGTTRLTGEDGAEVEYTVADGVATGTARADGRSWYFTATRTDASDPAPAATPAAAPAEAPAEAPAPSTGGSGYGGGY</sequence>
<name>A0A852W2D2_PSEA5</name>
<feature type="region of interest" description="Disordered" evidence="1">
    <location>
        <begin position="152"/>
        <end position="188"/>
    </location>
</feature>
<dbReference type="GeneID" id="98052578"/>
<gene>
    <name evidence="3" type="ORF">HDA37_002825</name>
</gene>
<feature type="signal peptide" evidence="2">
    <location>
        <begin position="1"/>
        <end position="23"/>
    </location>
</feature>